<dbReference type="InterPro" id="IPR009011">
    <property type="entry name" value="Man6P_isomerase_rcpt-bd_dom_sf"/>
</dbReference>
<dbReference type="FunFam" id="2.70.130.10:FF:000001">
    <property type="entry name" value="Endoplasmic reticulum lectin 1"/>
    <property type="match status" value="1"/>
</dbReference>
<protein>
    <recommendedName>
        <fullName evidence="7">Endoplasmic reticulum lectin 1</fullName>
    </recommendedName>
    <alternativeName>
        <fullName evidence="8">ER lectin</fullName>
    </alternativeName>
</protein>
<comment type="subcellular location">
    <subcellularLocation>
        <location evidence="1">Endoplasmic reticulum lumen</location>
    </subcellularLocation>
</comment>
<comment type="caution">
    <text evidence="12">The sequence shown here is derived from an EMBL/GenBank/DDBJ whole genome shotgun (WGS) entry which is preliminary data.</text>
</comment>
<dbReference type="FunFam" id="2.70.130.10:FF:000003">
    <property type="entry name" value="Endoplasmic reticulum lectin 1"/>
    <property type="match status" value="1"/>
</dbReference>
<evidence type="ECO:0000256" key="3">
    <source>
        <dbReference type="ARBA" id="ARBA00022737"/>
    </source>
</evidence>
<dbReference type="Proteomes" id="UP001075354">
    <property type="component" value="Chromosome 16"/>
</dbReference>
<feature type="domain" description="MRH" evidence="11">
    <location>
        <begin position="100"/>
        <end position="239"/>
    </location>
</feature>
<keyword evidence="4" id="KW-0256">Endoplasmic reticulum</keyword>
<dbReference type="GO" id="GO:0030970">
    <property type="term" value="P:retrograde protein transport, ER to cytosol"/>
    <property type="evidence" value="ECO:0007669"/>
    <property type="project" value="TreeGrafter"/>
</dbReference>
<dbReference type="PANTHER" id="PTHR15414:SF0">
    <property type="entry name" value="ENDOPLASMIC RETICULUM LECTIN 1"/>
    <property type="match status" value="1"/>
</dbReference>
<dbReference type="InterPro" id="IPR045149">
    <property type="entry name" value="OS-9-like"/>
</dbReference>
<comment type="function">
    <text evidence="6">Probable lectin that binds selectively to improperly folded lumenal proteins. May function in endoplasmic reticulum quality control and endoplasmic reticulum-associated degradation (ERAD) of both non-glycosylated proteins and glycoproteins.</text>
</comment>
<dbReference type="Pfam" id="PF07915">
    <property type="entry name" value="PRKCSH"/>
    <property type="match status" value="2"/>
</dbReference>
<evidence type="ECO:0000256" key="2">
    <source>
        <dbReference type="ARBA" id="ARBA00022729"/>
    </source>
</evidence>
<feature type="signal peptide" evidence="10">
    <location>
        <begin position="1"/>
        <end position="23"/>
    </location>
</feature>
<feature type="chain" id="PRO_5043473846" description="Endoplasmic reticulum lectin 1" evidence="10">
    <location>
        <begin position="24"/>
        <end position="536"/>
    </location>
</feature>
<dbReference type="Gene3D" id="2.70.130.10">
    <property type="entry name" value="Mannose-6-phosphate receptor binding domain"/>
    <property type="match status" value="2"/>
</dbReference>
<dbReference type="InterPro" id="IPR012913">
    <property type="entry name" value="OS9-like_dom"/>
</dbReference>
<name>A0AAV7X4N0_9NEOP</name>
<evidence type="ECO:0000256" key="4">
    <source>
        <dbReference type="ARBA" id="ARBA00022824"/>
    </source>
</evidence>
<keyword evidence="13" id="KW-1185">Reference proteome</keyword>
<feature type="domain" description="MRH" evidence="11">
    <location>
        <begin position="345"/>
        <end position="471"/>
    </location>
</feature>
<dbReference type="InterPro" id="IPR044865">
    <property type="entry name" value="MRH_dom"/>
</dbReference>
<dbReference type="GO" id="GO:0030968">
    <property type="term" value="P:endoplasmic reticulum unfolded protein response"/>
    <property type="evidence" value="ECO:0007669"/>
    <property type="project" value="InterPro"/>
</dbReference>
<keyword evidence="2 10" id="KW-0732">Signal</keyword>
<feature type="compositionally biased region" description="Acidic residues" evidence="9">
    <location>
        <begin position="489"/>
        <end position="500"/>
    </location>
</feature>
<dbReference type="PANTHER" id="PTHR15414">
    <property type="entry name" value="OS-9-RELATED"/>
    <property type="match status" value="1"/>
</dbReference>
<keyword evidence="5" id="KW-1015">Disulfide bond</keyword>
<dbReference type="EMBL" id="JAPTSV010000016">
    <property type="protein sequence ID" value="KAJ1519679.1"/>
    <property type="molecule type" value="Genomic_DNA"/>
</dbReference>
<evidence type="ECO:0000256" key="5">
    <source>
        <dbReference type="ARBA" id="ARBA00023157"/>
    </source>
</evidence>
<dbReference type="AlphaFoldDB" id="A0AAV7X4N0"/>
<feature type="region of interest" description="Disordered" evidence="9">
    <location>
        <begin position="489"/>
        <end position="536"/>
    </location>
</feature>
<organism evidence="12 13">
    <name type="scientific">Megalurothrips usitatus</name>
    <name type="common">bean blossom thrips</name>
    <dbReference type="NCBI Taxonomy" id="439358"/>
    <lineage>
        <taxon>Eukaryota</taxon>
        <taxon>Metazoa</taxon>
        <taxon>Ecdysozoa</taxon>
        <taxon>Arthropoda</taxon>
        <taxon>Hexapoda</taxon>
        <taxon>Insecta</taxon>
        <taxon>Pterygota</taxon>
        <taxon>Neoptera</taxon>
        <taxon>Paraneoptera</taxon>
        <taxon>Thysanoptera</taxon>
        <taxon>Terebrantia</taxon>
        <taxon>Thripoidea</taxon>
        <taxon>Thripidae</taxon>
        <taxon>Megalurothrips</taxon>
    </lineage>
</organism>
<evidence type="ECO:0000256" key="9">
    <source>
        <dbReference type="SAM" id="MobiDB-lite"/>
    </source>
</evidence>
<evidence type="ECO:0000256" key="1">
    <source>
        <dbReference type="ARBA" id="ARBA00004319"/>
    </source>
</evidence>
<sequence>MDSRGIASLSAIFVLLAFVAVLATCFDSRAFDDTILFKINWPGGGDIPELPGTESMMVTTENHEKYQCLLPEVHDKPKSEAESYTGPNPLHLLLPLFLQTQCSYKPESYWTYEICHGRYVRQYHEEREGKKVKMQEYFLGRWDNSMTKLLQEELEKTDENGDKEFFSKDLPTKKIDGLNLPYFQINMTGGTLCDLNGKPRITRVLYVCYHTGKHEVYSFKETSICEYEAIVLSQLLCEHPRYKPHTTSENLINCHALDSSPKKPRNLLQLEAESLKLRHTKIPDDAQKKTYAVFSVDVGQDGEQRVHVEILPVEVLDTEDALTPPLLNTRTPADTTPAQDFLSGKKCLTGGSTSWWKYEFCYGRHVEQYHIDAVSSSKTTVQLGFFSEEEHIEWLKQNPHKQPKPVAIRKHISHLYSGGTPCDKTGRPRHTEVKLKCPEQSPSPGSVALYLLEPRTCEYVLSVESQLICDLLPLADEYGLIKVPRADDDEATVAEEEDVTPGDAAAVVGPDDRTAADQKRTMNNADPYPLGAGGRQ</sequence>
<keyword evidence="3" id="KW-0677">Repeat</keyword>
<evidence type="ECO:0000256" key="7">
    <source>
        <dbReference type="ARBA" id="ARBA00041108"/>
    </source>
</evidence>
<dbReference type="SUPFAM" id="SSF50911">
    <property type="entry name" value="Mannose 6-phosphate receptor domain"/>
    <property type="match status" value="2"/>
</dbReference>
<proteinExistence type="predicted"/>
<feature type="compositionally biased region" description="Basic and acidic residues" evidence="9">
    <location>
        <begin position="510"/>
        <end position="520"/>
    </location>
</feature>
<evidence type="ECO:0000313" key="13">
    <source>
        <dbReference type="Proteomes" id="UP001075354"/>
    </source>
</evidence>
<dbReference type="PROSITE" id="PS51914">
    <property type="entry name" value="MRH"/>
    <property type="match status" value="2"/>
</dbReference>
<dbReference type="GO" id="GO:0005788">
    <property type="term" value="C:endoplasmic reticulum lumen"/>
    <property type="evidence" value="ECO:0007669"/>
    <property type="project" value="UniProtKB-SubCell"/>
</dbReference>
<evidence type="ECO:0000256" key="8">
    <source>
        <dbReference type="ARBA" id="ARBA00041661"/>
    </source>
</evidence>
<evidence type="ECO:0000313" key="12">
    <source>
        <dbReference type="EMBL" id="KAJ1519679.1"/>
    </source>
</evidence>
<evidence type="ECO:0000259" key="11">
    <source>
        <dbReference type="PROSITE" id="PS51914"/>
    </source>
</evidence>
<evidence type="ECO:0000256" key="10">
    <source>
        <dbReference type="SAM" id="SignalP"/>
    </source>
</evidence>
<evidence type="ECO:0000256" key="6">
    <source>
        <dbReference type="ARBA" id="ARBA00037585"/>
    </source>
</evidence>
<accession>A0AAV7X4N0</accession>
<gene>
    <name evidence="12" type="ORF">ONE63_004943</name>
</gene>
<reference evidence="12" key="1">
    <citation type="submission" date="2022-12" db="EMBL/GenBank/DDBJ databases">
        <title>Chromosome-level genome assembly of the bean flower thrips Megalurothrips usitatus.</title>
        <authorList>
            <person name="Ma L."/>
            <person name="Liu Q."/>
            <person name="Li H."/>
            <person name="Cai W."/>
        </authorList>
    </citation>
    <scope>NUCLEOTIDE SEQUENCE</scope>
    <source>
        <strain evidence="12">Cailab_2022a</strain>
    </source>
</reference>